<gene>
    <name evidence="1" type="ORF">T4B_3763</name>
</gene>
<protein>
    <submittedName>
        <fullName evidence="1">Uncharacterized protein</fullName>
    </submittedName>
</protein>
<accession>A0A0V1GKG0</accession>
<dbReference type="EMBL" id="JYDS01001614">
    <property type="protein sequence ID" value="KRY98649.1"/>
    <property type="molecule type" value="Genomic_DNA"/>
</dbReference>
<sequence length="162" mass="18836">MVDMVPFGLPGNQIITDLSWNLLNVNAEDMKNLPATQMIFDRFRIRRKLSNGGYGAIWSSRKPKDMKNLPTTQMIFDRFRIRRKLSNGGYCAIWSSRKPKDMKNLPATQMIFDRFKIRRKLSNGGSGAIWSSRKPNNNRSFMEFIKCECRRHEKSANNADDI</sequence>
<dbReference type="Proteomes" id="UP000054805">
    <property type="component" value="Unassembled WGS sequence"/>
</dbReference>
<name>A0A0V1GKG0_TRIPS</name>
<reference evidence="1 2" key="1">
    <citation type="submission" date="2015-01" db="EMBL/GenBank/DDBJ databases">
        <title>Evolution of Trichinella species and genotypes.</title>
        <authorList>
            <person name="Korhonen P.K."/>
            <person name="Edoardo P."/>
            <person name="Giuseppe L.R."/>
            <person name="Gasser R.B."/>
        </authorList>
    </citation>
    <scope>NUCLEOTIDE SEQUENCE [LARGE SCALE GENOMIC DNA]</scope>
    <source>
        <strain evidence="1">ISS588</strain>
    </source>
</reference>
<organism evidence="1 2">
    <name type="scientific">Trichinella pseudospiralis</name>
    <name type="common">Parasitic roundworm</name>
    <dbReference type="NCBI Taxonomy" id="6337"/>
    <lineage>
        <taxon>Eukaryota</taxon>
        <taxon>Metazoa</taxon>
        <taxon>Ecdysozoa</taxon>
        <taxon>Nematoda</taxon>
        <taxon>Enoplea</taxon>
        <taxon>Dorylaimia</taxon>
        <taxon>Trichinellida</taxon>
        <taxon>Trichinellidae</taxon>
        <taxon>Trichinella</taxon>
    </lineage>
</organism>
<evidence type="ECO:0000313" key="1">
    <source>
        <dbReference type="EMBL" id="KRY98649.1"/>
    </source>
</evidence>
<keyword evidence="2" id="KW-1185">Reference proteome</keyword>
<dbReference type="AlphaFoldDB" id="A0A0V1GKG0"/>
<evidence type="ECO:0000313" key="2">
    <source>
        <dbReference type="Proteomes" id="UP000054805"/>
    </source>
</evidence>
<comment type="caution">
    <text evidence="1">The sequence shown here is derived from an EMBL/GenBank/DDBJ whole genome shotgun (WGS) entry which is preliminary data.</text>
</comment>
<proteinExistence type="predicted"/>